<evidence type="ECO:0000256" key="1">
    <source>
        <dbReference type="ARBA" id="ARBA00022527"/>
    </source>
</evidence>
<dbReference type="Gene3D" id="1.10.510.10">
    <property type="entry name" value="Transferase(Phosphotransferase) domain 1"/>
    <property type="match status" value="1"/>
</dbReference>
<feature type="compositionally biased region" description="Low complexity" evidence="7">
    <location>
        <begin position="677"/>
        <end position="695"/>
    </location>
</feature>
<dbReference type="PROSITE" id="PS50011">
    <property type="entry name" value="PROTEIN_KINASE_DOM"/>
    <property type="match status" value="1"/>
</dbReference>
<feature type="domain" description="Protein kinase" evidence="8">
    <location>
        <begin position="15"/>
        <end position="272"/>
    </location>
</feature>
<dbReference type="SMART" id="SM00220">
    <property type="entry name" value="S_TKc"/>
    <property type="match status" value="1"/>
</dbReference>
<evidence type="ECO:0000256" key="6">
    <source>
        <dbReference type="PROSITE-ProRule" id="PRU10141"/>
    </source>
</evidence>
<feature type="compositionally biased region" description="Acidic residues" evidence="7">
    <location>
        <begin position="545"/>
        <end position="558"/>
    </location>
</feature>
<feature type="compositionally biased region" description="Low complexity" evidence="7">
    <location>
        <begin position="559"/>
        <end position="599"/>
    </location>
</feature>
<dbReference type="InterPro" id="IPR030616">
    <property type="entry name" value="Aur-like"/>
</dbReference>
<gene>
    <name evidence="9" type="ORF">BJ983_003138</name>
</gene>
<feature type="compositionally biased region" description="Low complexity" evidence="7">
    <location>
        <begin position="349"/>
        <end position="374"/>
    </location>
</feature>
<dbReference type="RefSeq" id="WP_343054209.1">
    <property type="nucleotide sequence ID" value="NZ_BAABHP010000014.1"/>
</dbReference>
<dbReference type="EMBL" id="JACCBN010000001">
    <property type="protein sequence ID" value="NYD37036.1"/>
    <property type="molecule type" value="Genomic_DNA"/>
</dbReference>
<accession>A0A7Y9DX60</accession>
<evidence type="ECO:0000313" key="9">
    <source>
        <dbReference type="EMBL" id="NYD37036.1"/>
    </source>
</evidence>
<evidence type="ECO:0000256" key="4">
    <source>
        <dbReference type="ARBA" id="ARBA00022777"/>
    </source>
</evidence>
<protein>
    <recommendedName>
        <fullName evidence="8">Protein kinase domain-containing protein</fullName>
    </recommendedName>
</protein>
<proteinExistence type="predicted"/>
<reference evidence="9 10" key="1">
    <citation type="submission" date="2020-07" db="EMBL/GenBank/DDBJ databases">
        <title>Sequencing the genomes of 1000 actinobacteria strains.</title>
        <authorList>
            <person name="Klenk H.-P."/>
        </authorList>
    </citation>
    <scope>NUCLEOTIDE SEQUENCE [LARGE SCALE GENOMIC DNA]</scope>
    <source>
        <strain evidence="9 10">DSM 45772</strain>
    </source>
</reference>
<dbReference type="PANTHER" id="PTHR24350">
    <property type="entry name" value="SERINE/THREONINE-PROTEIN KINASE IAL-RELATED"/>
    <property type="match status" value="1"/>
</dbReference>
<keyword evidence="4" id="KW-0418">Kinase</keyword>
<dbReference type="PROSITE" id="PS00107">
    <property type="entry name" value="PROTEIN_KINASE_ATP"/>
    <property type="match status" value="1"/>
</dbReference>
<organism evidence="9 10">
    <name type="scientific">Actinomycetospora corticicola</name>
    <dbReference type="NCBI Taxonomy" id="663602"/>
    <lineage>
        <taxon>Bacteria</taxon>
        <taxon>Bacillati</taxon>
        <taxon>Actinomycetota</taxon>
        <taxon>Actinomycetes</taxon>
        <taxon>Pseudonocardiales</taxon>
        <taxon>Pseudonocardiaceae</taxon>
        <taxon>Actinomycetospora</taxon>
    </lineage>
</organism>
<feature type="compositionally biased region" description="Low complexity" evidence="7">
    <location>
        <begin position="660"/>
        <end position="670"/>
    </location>
</feature>
<dbReference type="GO" id="GO:0005524">
    <property type="term" value="F:ATP binding"/>
    <property type="evidence" value="ECO:0007669"/>
    <property type="project" value="UniProtKB-UniRule"/>
</dbReference>
<dbReference type="Proteomes" id="UP000535890">
    <property type="component" value="Unassembled WGS sequence"/>
</dbReference>
<feature type="compositionally biased region" description="Low complexity" evidence="7">
    <location>
        <begin position="493"/>
        <end position="529"/>
    </location>
</feature>
<dbReference type="Pfam" id="PF00069">
    <property type="entry name" value="Pkinase"/>
    <property type="match status" value="1"/>
</dbReference>
<evidence type="ECO:0000256" key="3">
    <source>
        <dbReference type="ARBA" id="ARBA00022741"/>
    </source>
</evidence>
<evidence type="ECO:0000256" key="5">
    <source>
        <dbReference type="ARBA" id="ARBA00022840"/>
    </source>
</evidence>
<feature type="compositionally biased region" description="Low complexity" evidence="7">
    <location>
        <begin position="449"/>
        <end position="484"/>
    </location>
</feature>
<dbReference type="InterPro" id="IPR011009">
    <property type="entry name" value="Kinase-like_dom_sf"/>
</dbReference>
<keyword evidence="5 6" id="KW-0067">ATP-binding</keyword>
<dbReference type="InterPro" id="IPR000719">
    <property type="entry name" value="Prot_kinase_dom"/>
</dbReference>
<name>A0A7Y9DX60_9PSEU</name>
<feature type="region of interest" description="Disordered" evidence="7">
    <location>
        <begin position="274"/>
        <end position="784"/>
    </location>
</feature>
<feature type="compositionally biased region" description="Acidic residues" evidence="7">
    <location>
        <begin position="428"/>
        <end position="444"/>
    </location>
</feature>
<comment type="caution">
    <text evidence="9">The sequence shown here is derived from an EMBL/GenBank/DDBJ whole genome shotgun (WGS) entry which is preliminary data.</text>
</comment>
<feature type="binding site" evidence="6">
    <location>
        <position position="44"/>
    </location>
    <ligand>
        <name>ATP</name>
        <dbReference type="ChEBI" id="CHEBI:30616"/>
    </ligand>
</feature>
<feature type="compositionally biased region" description="Low complexity" evidence="7">
    <location>
        <begin position="606"/>
        <end position="639"/>
    </location>
</feature>
<dbReference type="CDD" id="cd14014">
    <property type="entry name" value="STKc_PknB_like"/>
    <property type="match status" value="1"/>
</dbReference>
<keyword evidence="2" id="KW-0808">Transferase</keyword>
<feature type="compositionally biased region" description="Gly residues" evidence="7">
    <location>
        <begin position="406"/>
        <end position="416"/>
    </location>
</feature>
<dbReference type="PROSITE" id="PS00108">
    <property type="entry name" value="PROTEIN_KINASE_ST"/>
    <property type="match status" value="1"/>
</dbReference>
<dbReference type="SUPFAM" id="SSF56112">
    <property type="entry name" value="Protein kinase-like (PK-like)"/>
    <property type="match status" value="1"/>
</dbReference>
<evidence type="ECO:0000259" key="8">
    <source>
        <dbReference type="PROSITE" id="PS50011"/>
    </source>
</evidence>
<feature type="compositionally biased region" description="Acidic residues" evidence="7">
    <location>
        <begin position="640"/>
        <end position="655"/>
    </location>
</feature>
<dbReference type="InterPro" id="IPR017441">
    <property type="entry name" value="Protein_kinase_ATP_BS"/>
</dbReference>
<keyword evidence="1" id="KW-0723">Serine/threonine-protein kinase</keyword>
<evidence type="ECO:0000313" key="10">
    <source>
        <dbReference type="Proteomes" id="UP000535890"/>
    </source>
</evidence>
<evidence type="ECO:0000256" key="7">
    <source>
        <dbReference type="SAM" id="MobiDB-lite"/>
    </source>
</evidence>
<evidence type="ECO:0000256" key="2">
    <source>
        <dbReference type="ARBA" id="ARBA00022679"/>
    </source>
</evidence>
<dbReference type="GO" id="GO:0004674">
    <property type="term" value="F:protein serine/threonine kinase activity"/>
    <property type="evidence" value="ECO:0007669"/>
    <property type="project" value="UniProtKB-KW"/>
</dbReference>
<dbReference type="AlphaFoldDB" id="A0A7Y9DX60"/>
<feature type="compositionally biased region" description="Pro residues" evidence="7">
    <location>
        <begin position="718"/>
        <end position="736"/>
    </location>
</feature>
<keyword evidence="3 6" id="KW-0547">Nucleotide-binding</keyword>
<keyword evidence="10" id="KW-1185">Reference proteome</keyword>
<feature type="compositionally biased region" description="Low complexity" evidence="7">
    <location>
        <begin position="752"/>
        <end position="763"/>
    </location>
</feature>
<sequence>MSPRPADTRRLVGRYRLDSELGRGAMGTVWSAYDEVLHRPVAVKEVRLSLVPVSERAIVRERTLREARATAMLSHPNVVTLYDVVEVNAEPYVVMELLPSRSLASYIGERGTLTPAETAEIGSAVASALMTAHRAGITHRDVKPGNVLIGTDGQIKLTDFGIARNAAESSMTQTGTVLGSPPYIAPEVAMGRAVGPPADLWGLGATLYACLEGRPPYDAGDPVSTVSAVVHGDVPRPGGHGPVQDVIRGLMVKDPALRMPLPAVRRRLRPLMADPEGPILSAPPSPATTEFRLPPPRPDAADHSGLIPVARGRSGTLVDGQVPPEQPGPAPRTAPLRAPGRPLPDDGSDASAAKAAASAAAGPATTTAPEQPAGSAEDAPDTGAETPDAADPTAVDGTATDDGPASGTGDGPGEGAPTGDASEGDTSPGDDADGSAAGSDDEAEPSGTTASDGPVSAAAAAAAGADDAAGPTSTTDDASAASTDGAEDDEPESPAAADAGTGDTDAKAPGTAAAAGPTDVQEPGRTTDGTADEADGTSATGAGDDAAEPAEADGDEQPPADAAAPDTDGSVADTDGPVADAAPGDAADATPGATPAAPDTTDDATPDVAPTGRDGGRTTVVAGTAAAAAAAAAASASTTTDDEATADDAEDDEDASGQKPSDPSSGRTGTPPGGTRTGTPPGGTRTTTPAGGSPRSTPSSGLSVPAPSAAETTMVTPRVPPRRGPTTPGPWPAPAPPHRRPPYPNAGGAPGGPRRPAGPQALASDPGPLPFAPSRTPGPSAEQQRRRRVAVVALVVVLALAGLVGGYVVTRLLGGQPPFSISLAPDGPVVDGAQLVVHSDDNARYSGTGMGFTALVPASWQQFRLQQPGGDIVVRYVSDDADRELRVDKLVGFYPAQTVADYARLLADPARVGADGVRVEPLTQVAPARTGASEPVQQTVYRTQSGQGAAVDDRVTWTRLIPSGTDLWVVRLTAPSTAPGGAADQFAAVADSFDPPV</sequence>
<dbReference type="InterPro" id="IPR008271">
    <property type="entry name" value="Ser/Thr_kinase_AS"/>
</dbReference>